<sequence length="248" mass="27346">MGTQNLSSELECIHTVEQGCNNLNFSESDHFLGLPLSDGSSTDGIKRDLDDDNLHLANIKEVGGIYESDDWCDPLSVEEFDLEDDWFDCKESPPIHDEAEDEGSKPLYEGAPLTLAENGCPIFKSSKVSLRPPFFSINELPHKRRFLKENLIYAGLWLGSKPAVGTFLKPFLASIKELQDGVEVYVQDKKEIIIVKAVVLCGTCDLPARAVMLNMVQFNGAFGCSHCLQKGCSTSTGKLGVDISFLHD</sequence>
<name>A0A2G8KYD5_STIJA</name>
<dbReference type="EMBL" id="MRZV01000305">
    <property type="protein sequence ID" value="PIK53036.1"/>
    <property type="molecule type" value="Genomic_DNA"/>
</dbReference>
<dbReference type="AlphaFoldDB" id="A0A2G8KYD5"/>
<evidence type="ECO:0000313" key="1">
    <source>
        <dbReference type="EMBL" id="PIK53036.1"/>
    </source>
</evidence>
<accession>A0A2G8KYD5</accession>
<protein>
    <submittedName>
        <fullName evidence="1">Uncharacterized protein</fullName>
    </submittedName>
</protein>
<evidence type="ECO:0000313" key="2">
    <source>
        <dbReference type="Proteomes" id="UP000230750"/>
    </source>
</evidence>
<dbReference type="Proteomes" id="UP000230750">
    <property type="component" value="Unassembled WGS sequence"/>
</dbReference>
<comment type="caution">
    <text evidence="1">The sequence shown here is derived from an EMBL/GenBank/DDBJ whole genome shotgun (WGS) entry which is preliminary data.</text>
</comment>
<proteinExistence type="predicted"/>
<keyword evidence="2" id="KW-1185">Reference proteome</keyword>
<gene>
    <name evidence="1" type="ORF">BSL78_10097</name>
</gene>
<dbReference type="STRING" id="307972.A0A2G8KYD5"/>
<dbReference type="OrthoDB" id="7697691at2759"/>
<reference evidence="1 2" key="1">
    <citation type="journal article" date="2017" name="PLoS Biol.">
        <title>The sea cucumber genome provides insights into morphological evolution and visceral regeneration.</title>
        <authorList>
            <person name="Zhang X."/>
            <person name="Sun L."/>
            <person name="Yuan J."/>
            <person name="Sun Y."/>
            <person name="Gao Y."/>
            <person name="Zhang L."/>
            <person name="Li S."/>
            <person name="Dai H."/>
            <person name="Hamel J.F."/>
            <person name="Liu C."/>
            <person name="Yu Y."/>
            <person name="Liu S."/>
            <person name="Lin W."/>
            <person name="Guo K."/>
            <person name="Jin S."/>
            <person name="Xu P."/>
            <person name="Storey K.B."/>
            <person name="Huan P."/>
            <person name="Zhang T."/>
            <person name="Zhou Y."/>
            <person name="Zhang J."/>
            <person name="Lin C."/>
            <person name="Li X."/>
            <person name="Xing L."/>
            <person name="Huo D."/>
            <person name="Sun M."/>
            <person name="Wang L."/>
            <person name="Mercier A."/>
            <person name="Li F."/>
            <person name="Yang H."/>
            <person name="Xiang J."/>
        </authorList>
    </citation>
    <scope>NUCLEOTIDE SEQUENCE [LARGE SCALE GENOMIC DNA]</scope>
    <source>
        <strain evidence="1">Shaxun</strain>
        <tissue evidence="1">Muscle</tissue>
    </source>
</reference>
<organism evidence="1 2">
    <name type="scientific">Stichopus japonicus</name>
    <name type="common">Sea cucumber</name>
    <dbReference type="NCBI Taxonomy" id="307972"/>
    <lineage>
        <taxon>Eukaryota</taxon>
        <taxon>Metazoa</taxon>
        <taxon>Echinodermata</taxon>
        <taxon>Eleutherozoa</taxon>
        <taxon>Echinozoa</taxon>
        <taxon>Holothuroidea</taxon>
        <taxon>Aspidochirotacea</taxon>
        <taxon>Aspidochirotida</taxon>
        <taxon>Stichopodidae</taxon>
        <taxon>Apostichopus</taxon>
    </lineage>
</organism>